<evidence type="ECO:0000259" key="7">
    <source>
        <dbReference type="PROSITE" id="PS52015"/>
    </source>
</evidence>
<dbReference type="KEGG" id="vrm:44547418_01419"/>
<feature type="transmembrane region" description="Helical" evidence="6">
    <location>
        <begin position="12"/>
        <end position="35"/>
    </location>
</feature>
<dbReference type="AlphaFoldDB" id="A0A239ZJS7"/>
<dbReference type="InterPro" id="IPR037682">
    <property type="entry name" value="TonB_C"/>
</dbReference>
<evidence type="ECO:0000313" key="9">
    <source>
        <dbReference type="Proteomes" id="UP000214973"/>
    </source>
</evidence>
<dbReference type="SUPFAM" id="SSF74653">
    <property type="entry name" value="TolA/TonB C-terminal domain"/>
    <property type="match status" value="1"/>
</dbReference>
<dbReference type="GO" id="GO:0055085">
    <property type="term" value="P:transmembrane transport"/>
    <property type="evidence" value="ECO:0007669"/>
    <property type="project" value="InterPro"/>
</dbReference>
<evidence type="ECO:0000256" key="2">
    <source>
        <dbReference type="ARBA" id="ARBA00022692"/>
    </source>
</evidence>
<dbReference type="NCBIfam" id="TIGR01352">
    <property type="entry name" value="tonB_Cterm"/>
    <property type="match status" value="1"/>
</dbReference>
<dbReference type="PROSITE" id="PS52015">
    <property type="entry name" value="TONB_CTD"/>
    <property type="match status" value="1"/>
</dbReference>
<dbReference type="InterPro" id="IPR006260">
    <property type="entry name" value="TonB/TolA_C"/>
</dbReference>
<dbReference type="GO" id="GO:0016020">
    <property type="term" value="C:membrane"/>
    <property type="evidence" value="ECO:0007669"/>
    <property type="project" value="UniProtKB-SubCell"/>
</dbReference>
<dbReference type="Gene3D" id="3.30.1150.10">
    <property type="match status" value="1"/>
</dbReference>
<keyword evidence="3 6" id="KW-1133">Transmembrane helix</keyword>
<organism evidence="8 9">
    <name type="scientific">Veillonella rodentium</name>
    <dbReference type="NCBI Taxonomy" id="248315"/>
    <lineage>
        <taxon>Bacteria</taxon>
        <taxon>Bacillati</taxon>
        <taxon>Bacillota</taxon>
        <taxon>Negativicutes</taxon>
        <taxon>Veillonellales</taxon>
        <taxon>Veillonellaceae</taxon>
        <taxon>Veillonella</taxon>
    </lineage>
</organism>
<dbReference type="EMBL" id="LT906470">
    <property type="protein sequence ID" value="SNV71187.1"/>
    <property type="molecule type" value="Genomic_DNA"/>
</dbReference>
<feature type="domain" description="TonB C-terminal" evidence="7">
    <location>
        <begin position="170"/>
        <end position="262"/>
    </location>
</feature>
<protein>
    <submittedName>
        <fullName evidence="8">TonB family C-terminal domain</fullName>
    </submittedName>
</protein>
<feature type="region of interest" description="Disordered" evidence="5">
    <location>
        <begin position="84"/>
        <end position="169"/>
    </location>
</feature>
<evidence type="ECO:0000256" key="3">
    <source>
        <dbReference type="ARBA" id="ARBA00022989"/>
    </source>
</evidence>
<feature type="compositionally biased region" description="Gly residues" evidence="5">
    <location>
        <begin position="117"/>
        <end position="153"/>
    </location>
</feature>
<comment type="subcellular location">
    <subcellularLocation>
        <location evidence="1">Membrane</location>
        <topology evidence="1">Single-pass membrane protein</topology>
    </subcellularLocation>
</comment>
<sequence length="264" mass="26920">MGIGISWKKAAIISAIVHLIILFIAVIFFVVVPAIQEQDTYEIDLTQSVLDDGGSGHAGGGGGDRSSLFPKPLSADEVAARTKAVVTNVEPSTATDIPDAVDVPSKGNENQSNTFGENGGAGNGPGSGGGTGGGHGTGDGTGVGDGRGTGYGKGDGKGEGDGHGKAKAAFDSEGFREKVQKYAQSPAMALKRRLEGDVLVQVTLNTDGALIGQQILSTTNEIFNDAAMSAVVSATPYNNPTGEDINVNVPVEFRGQEASDEDEE</sequence>
<evidence type="ECO:0000313" key="8">
    <source>
        <dbReference type="EMBL" id="SNV71187.1"/>
    </source>
</evidence>
<gene>
    <name evidence="8" type="ORF">SAMEA44547418_01419</name>
</gene>
<feature type="compositionally biased region" description="Basic and acidic residues" evidence="5">
    <location>
        <begin position="154"/>
        <end position="169"/>
    </location>
</feature>
<feature type="compositionally biased region" description="Polar residues" evidence="5">
    <location>
        <begin position="107"/>
        <end position="116"/>
    </location>
</feature>
<reference evidence="8 9" key="1">
    <citation type="submission" date="2017-06" db="EMBL/GenBank/DDBJ databases">
        <authorList>
            <consortium name="Pathogen Informatics"/>
        </authorList>
    </citation>
    <scope>NUCLEOTIDE SEQUENCE [LARGE SCALE GENOMIC DNA]</scope>
    <source>
        <strain evidence="8 9">NCTC12018</strain>
    </source>
</reference>
<keyword evidence="2 6" id="KW-0812">Transmembrane</keyword>
<dbReference type="Proteomes" id="UP000214973">
    <property type="component" value="Chromosome 1"/>
</dbReference>
<accession>A0A239ZJS7</accession>
<evidence type="ECO:0000256" key="6">
    <source>
        <dbReference type="SAM" id="Phobius"/>
    </source>
</evidence>
<dbReference type="RefSeq" id="WP_095066314.1">
    <property type="nucleotide sequence ID" value="NZ_LT906470.1"/>
</dbReference>
<keyword evidence="4 6" id="KW-0472">Membrane</keyword>
<evidence type="ECO:0000256" key="5">
    <source>
        <dbReference type="SAM" id="MobiDB-lite"/>
    </source>
</evidence>
<keyword evidence="9" id="KW-1185">Reference proteome</keyword>
<dbReference type="Pfam" id="PF03544">
    <property type="entry name" value="TonB_C"/>
    <property type="match status" value="1"/>
</dbReference>
<name>A0A239ZJS7_9FIRM</name>
<proteinExistence type="predicted"/>
<evidence type="ECO:0000256" key="1">
    <source>
        <dbReference type="ARBA" id="ARBA00004167"/>
    </source>
</evidence>
<evidence type="ECO:0000256" key="4">
    <source>
        <dbReference type="ARBA" id="ARBA00023136"/>
    </source>
</evidence>